<dbReference type="SUPFAM" id="SSF46785">
    <property type="entry name" value="Winged helix' DNA-binding domain"/>
    <property type="match status" value="1"/>
</dbReference>
<keyword evidence="3" id="KW-1185">Reference proteome</keyword>
<dbReference type="EMBL" id="BJYK01000002">
    <property type="protein sequence ID" value="GEN79676.1"/>
    <property type="molecule type" value="Genomic_DNA"/>
</dbReference>
<evidence type="ECO:0000259" key="1">
    <source>
        <dbReference type="PROSITE" id="PS50987"/>
    </source>
</evidence>
<dbReference type="CDD" id="cd00090">
    <property type="entry name" value="HTH_ARSR"/>
    <property type="match status" value="1"/>
</dbReference>
<evidence type="ECO:0000313" key="2">
    <source>
        <dbReference type="EMBL" id="GEN79676.1"/>
    </source>
</evidence>
<evidence type="ECO:0000313" key="3">
    <source>
        <dbReference type="Proteomes" id="UP000321484"/>
    </source>
</evidence>
<feature type="domain" description="HTH arsR-type" evidence="1">
    <location>
        <begin position="1"/>
        <end position="89"/>
    </location>
</feature>
<dbReference type="InterPro" id="IPR036388">
    <property type="entry name" value="WH-like_DNA-bd_sf"/>
</dbReference>
<protein>
    <submittedName>
        <fullName evidence="2">Transcriptional regulator</fullName>
    </submittedName>
</protein>
<dbReference type="SMART" id="SM00418">
    <property type="entry name" value="HTH_ARSR"/>
    <property type="match status" value="1"/>
</dbReference>
<dbReference type="InterPro" id="IPR036390">
    <property type="entry name" value="WH_DNA-bd_sf"/>
</dbReference>
<dbReference type="AlphaFoldDB" id="A0A511YX12"/>
<dbReference type="PANTHER" id="PTHR38600">
    <property type="entry name" value="TRANSCRIPTIONAL REGULATORY PROTEIN"/>
    <property type="match status" value="1"/>
</dbReference>
<dbReference type="PROSITE" id="PS50987">
    <property type="entry name" value="HTH_ARSR_2"/>
    <property type="match status" value="1"/>
</dbReference>
<dbReference type="Gene3D" id="1.10.10.10">
    <property type="entry name" value="Winged helix-like DNA-binding domain superfamily/Winged helix DNA-binding domain"/>
    <property type="match status" value="1"/>
</dbReference>
<dbReference type="Proteomes" id="UP000321484">
    <property type="component" value="Unassembled WGS sequence"/>
</dbReference>
<proteinExistence type="predicted"/>
<dbReference type="NCBIfam" id="NF033788">
    <property type="entry name" value="HTH_metalloreg"/>
    <property type="match status" value="1"/>
</dbReference>
<accession>A0A511YX12</accession>
<dbReference type="RefSeq" id="WP_034246075.1">
    <property type="nucleotide sequence ID" value="NZ_BJYK01000002.1"/>
</dbReference>
<comment type="caution">
    <text evidence="2">The sequence shown here is derived from an EMBL/GenBank/DDBJ whole genome shotgun (WGS) entry which is preliminary data.</text>
</comment>
<gene>
    <name evidence="2" type="ORF">AFE02nite_14100</name>
</gene>
<dbReference type="InterPro" id="IPR001845">
    <property type="entry name" value="HTH_ArsR_DNA-bd_dom"/>
</dbReference>
<dbReference type="PANTHER" id="PTHR38600:SF2">
    <property type="entry name" value="SLL0088 PROTEIN"/>
    <property type="match status" value="1"/>
</dbReference>
<dbReference type="GO" id="GO:0003700">
    <property type="term" value="F:DNA-binding transcription factor activity"/>
    <property type="evidence" value="ECO:0007669"/>
    <property type="project" value="InterPro"/>
</dbReference>
<dbReference type="InterPro" id="IPR011991">
    <property type="entry name" value="ArsR-like_HTH"/>
</dbReference>
<dbReference type="OrthoDB" id="9806976at2"/>
<name>A0A511YX12_9CELL</name>
<dbReference type="Pfam" id="PF12840">
    <property type="entry name" value="HTH_20"/>
    <property type="match status" value="1"/>
</dbReference>
<dbReference type="PRINTS" id="PR00778">
    <property type="entry name" value="HTHARSR"/>
</dbReference>
<sequence length="103" mass="11135">MPLDDTLGALADPTRRAVVERLARGDATVGTLARPYPMSLPAFSKHLTVLVDAGLVRRSKVGRTVVCSLEPAALDDVAAWVAETTAFWHAAIDRLEHVLEEDT</sequence>
<reference evidence="2 3" key="1">
    <citation type="submission" date="2019-07" db="EMBL/GenBank/DDBJ databases">
        <title>Whole genome shotgun sequence of Actinotalea fermentans NBRC 105374.</title>
        <authorList>
            <person name="Hosoyama A."/>
            <person name="Uohara A."/>
            <person name="Ohji S."/>
            <person name="Ichikawa N."/>
        </authorList>
    </citation>
    <scope>NUCLEOTIDE SEQUENCE [LARGE SCALE GENOMIC DNA]</scope>
    <source>
        <strain evidence="2 3">NBRC 105374</strain>
    </source>
</reference>
<organism evidence="2 3">
    <name type="scientific">Actinotalea fermentans</name>
    <dbReference type="NCBI Taxonomy" id="43671"/>
    <lineage>
        <taxon>Bacteria</taxon>
        <taxon>Bacillati</taxon>
        <taxon>Actinomycetota</taxon>
        <taxon>Actinomycetes</taxon>
        <taxon>Micrococcales</taxon>
        <taxon>Cellulomonadaceae</taxon>
        <taxon>Actinotalea</taxon>
    </lineage>
</organism>